<dbReference type="InterPro" id="IPR012337">
    <property type="entry name" value="RNaseH-like_sf"/>
</dbReference>
<keyword evidence="2" id="KW-0269">Exonuclease</keyword>
<dbReference type="InterPro" id="IPR036397">
    <property type="entry name" value="RNaseH_sf"/>
</dbReference>
<dbReference type="SMART" id="SM00479">
    <property type="entry name" value="EXOIII"/>
    <property type="match status" value="1"/>
</dbReference>
<dbReference type="NCBIfam" id="TIGR00573">
    <property type="entry name" value="dnaq"/>
    <property type="match status" value="1"/>
</dbReference>
<dbReference type="SUPFAM" id="SSF53098">
    <property type="entry name" value="Ribonuclease H-like"/>
    <property type="match status" value="1"/>
</dbReference>
<dbReference type="Proteomes" id="UP001232493">
    <property type="component" value="Chromosome"/>
</dbReference>
<dbReference type="PANTHER" id="PTHR30231">
    <property type="entry name" value="DNA POLYMERASE III SUBUNIT EPSILON"/>
    <property type="match status" value="1"/>
</dbReference>
<dbReference type="RefSeq" id="WP_280999960.1">
    <property type="nucleotide sequence ID" value="NZ_CP069362.1"/>
</dbReference>
<name>A0ABY8PS91_9BACT</name>
<evidence type="ECO:0000259" key="1">
    <source>
        <dbReference type="SMART" id="SM00479"/>
    </source>
</evidence>
<keyword evidence="2" id="KW-0378">Hydrolase</keyword>
<sequence length="183" mass="21209">MLNLLKNNNEFCILDTETTGLNPQNGDRIIEIAVYNIITEESNYFVKDKFVTYINPERSIPYFITKMTGISDFHVIGAPRFFEIADNFLNFIYNKILVIQNVGFDMKFLNRELELVGYNNLSNKTIDTIMMSRKIFKKERKHNLDAIASRLNISKQVSRHSAEGDVIITTEAFVKMRNIILNS</sequence>
<gene>
    <name evidence="2" type="ORF">JRV97_02730</name>
</gene>
<dbReference type="CDD" id="cd06127">
    <property type="entry name" value="DEDDh"/>
    <property type="match status" value="1"/>
</dbReference>
<keyword evidence="3" id="KW-1185">Reference proteome</keyword>
<dbReference type="Pfam" id="PF00929">
    <property type="entry name" value="RNase_T"/>
    <property type="match status" value="1"/>
</dbReference>
<dbReference type="Gene3D" id="3.30.420.10">
    <property type="entry name" value="Ribonuclease H-like superfamily/Ribonuclease H"/>
    <property type="match status" value="1"/>
</dbReference>
<evidence type="ECO:0000313" key="2">
    <source>
        <dbReference type="EMBL" id="WGS65488.1"/>
    </source>
</evidence>
<evidence type="ECO:0000313" key="3">
    <source>
        <dbReference type="Proteomes" id="UP001232493"/>
    </source>
</evidence>
<organism evidence="2 3">
    <name type="scientific">Marinitoga aeolica</name>
    <dbReference type="NCBI Taxonomy" id="2809031"/>
    <lineage>
        <taxon>Bacteria</taxon>
        <taxon>Thermotogati</taxon>
        <taxon>Thermotogota</taxon>
        <taxon>Thermotogae</taxon>
        <taxon>Petrotogales</taxon>
        <taxon>Petrotogaceae</taxon>
        <taxon>Marinitoga</taxon>
    </lineage>
</organism>
<dbReference type="InterPro" id="IPR013520">
    <property type="entry name" value="Ribonucl_H"/>
</dbReference>
<dbReference type="EMBL" id="CP069362">
    <property type="protein sequence ID" value="WGS65488.1"/>
    <property type="molecule type" value="Genomic_DNA"/>
</dbReference>
<feature type="domain" description="Exonuclease" evidence="1">
    <location>
        <begin position="10"/>
        <end position="182"/>
    </location>
</feature>
<accession>A0ABY8PS91</accession>
<keyword evidence="2" id="KW-0540">Nuclease</keyword>
<dbReference type="GO" id="GO:0004527">
    <property type="term" value="F:exonuclease activity"/>
    <property type="evidence" value="ECO:0007669"/>
    <property type="project" value="UniProtKB-KW"/>
</dbReference>
<protein>
    <submittedName>
        <fullName evidence="2">3'-5' exonuclease</fullName>
    </submittedName>
</protein>
<dbReference type="PANTHER" id="PTHR30231:SF41">
    <property type="entry name" value="DNA POLYMERASE III SUBUNIT EPSILON"/>
    <property type="match status" value="1"/>
</dbReference>
<reference evidence="2 3" key="1">
    <citation type="submission" date="2021-02" db="EMBL/GenBank/DDBJ databases">
        <title>Characterization of Marinitoga sp. nov. str. BP5-C20A.</title>
        <authorList>
            <person name="Erauso G."/>
            <person name="Postec A."/>
        </authorList>
    </citation>
    <scope>NUCLEOTIDE SEQUENCE [LARGE SCALE GENOMIC DNA]</scope>
    <source>
        <strain evidence="2 3">BP5-C20A</strain>
    </source>
</reference>
<dbReference type="InterPro" id="IPR006054">
    <property type="entry name" value="DnaQ"/>
</dbReference>
<proteinExistence type="predicted"/>